<keyword evidence="4" id="KW-0472">Membrane</keyword>
<comment type="subcellular location">
    <subcellularLocation>
        <location evidence="1">Cell outer membrane</location>
    </subcellularLocation>
</comment>
<accession>A0A0A7S4U9</accession>
<comment type="similarity">
    <text evidence="2">Belongs to the MipA/OmpV family.</text>
</comment>
<evidence type="ECO:0000256" key="5">
    <source>
        <dbReference type="ARBA" id="ARBA00023237"/>
    </source>
</evidence>
<evidence type="ECO:0000256" key="6">
    <source>
        <dbReference type="SAM" id="SignalP"/>
    </source>
</evidence>
<evidence type="ECO:0000313" key="7">
    <source>
        <dbReference type="EMBL" id="AJA45862.1"/>
    </source>
</evidence>
<dbReference type="Pfam" id="PF06629">
    <property type="entry name" value="MipA"/>
    <property type="match status" value="1"/>
</dbReference>
<dbReference type="RefSeq" id="WP_146202378.1">
    <property type="nucleotide sequence ID" value="NZ_CP009056.1"/>
</dbReference>
<dbReference type="EMBL" id="CP009056">
    <property type="protein sequence ID" value="AJA45862.1"/>
    <property type="molecule type" value="Genomic_DNA"/>
</dbReference>
<keyword evidence="8" id="KW-1185">Reference proteome</keyword>
<feature type="signal peptide" evidence="6">
    <location>
        <begin position="1"/>
        <end position="23"/>
    </location>
</feature>
<evidence type="ECO:0000256" key="3">
    <source>
        <dbReference type="ARBA" id="ARBA00022729"/>
    </source>
</evidence>
<dbReference type="AlphaFoldDB" id="A0A0A7S4U9"/>
<sequence length="248" mass="28008">MNRYTASLAIVTMFIFTSFSLRAEPPSFGLGVSASDSPYKGYGSQYDPLPHIDYDNGKFFIDDTSVGAYLYNHHQQELSIGFNYLSSEFKPSNSDDRRLKKLNKRHSTLASELLYEITTLIGVFSTGLSVDLLNQSHSVLIDTNYTFPIFYKNWTFIQTGGINWANTQHNNYYYGVSHREANRSGLAYHHAKSTLSPYLSFTANYHLTGHINTFAGVRIDKLTGDVKNSPMIANSTIPNLYVGINYQF</sequence>
<dbReference type="HOGENOM" id="CLU_063465_3_0_6"/>
<organism evidence="7 8">
    <name type="scientific">Frischella perrara</name>
    <dbReference type="NCBI Taxonomy" id="1267021"/>
    <lineage>
        <taxon>Bacteria</taxon>
        <taxon>Pseudomonadati</taxon>
        <taxon>Pseudomonadota</taxon>
        <taxon>Gammaproteobacteria</taxon>
        <taxon>Orbales</taxon>
        <taxon>Orbaceae</taxon>
        <taxon>Frischella</taxon>
    </lineage>
</organism>
<evidence type="ECO:0000313" key="8">
    <source>
        <dbReference type="Proteomes" id="UP000030901"/>
    </source>
</evidence>
<dbReference type="PANTHER" id="PTHR38776:SF1">
    <property type="entry name" value="MLTA-INTERACTING PROTEIN-RELATED"/>
    <property type="match status" value="1"/>
</dbReference>
<reference evidence="7 8" key="1">
    <citation type="journal article" date="2014" name="Appl. Environ. Microbiol.">
        <title>Gut symbionts from distinct hosts exhibit genotoxic activity via divergent colibactin biosynthetic pathways.</title>
        <authorList>
            <person name="Engel P."/>
            <person name="Vizcaino M.I."/>
            <person name="Crawford J.M."/>
        </authorList>
    </citation>
    <scope>NUCLEOTIDE SEQUENCE [LARGE SCALE GENOMIC DNA]</scope>
    <source>
        <strain evidence="7 8">PEB0191</strain>
    </source>
</reference>
<dbReference type="Proteomes" id="UP000030901">
    <property type="component" value="Chromosome"/>
</dbReference>
<evidence type="ECO:0000256" key="1">
    <source>
        <dbReference type="ARBA" id="ARBA00004442"/>
    </source>
</evidence>
<dbReference type="GO" id="GO:0009252">
    <property type="term" value="P:peptidoglycan biosynthetic process"/>
    <property type="evidence" value="ECO:0007669"/>
    <property type="project" value="TreeGrafter"/>
</dbReference>
<dbReference type="InterPro" id="IPR010583">
    <property type="entry name" value="MipA"/>
</dbReference>
<evidence type="ECO:0000256" key="4">
    <source>
        <dbReference type="ARBA" id="ARBA00023136"/>
    </source>
</evidence>
<dbReference type="GO" id="GO:0009279">
    <property type="term" value="C:cell outer membrane"/>
    <property type="evidence" value="ECO:0007669"/>
    <property type="project" value="UniProtKB-SubCell"/>
</dbReference>
<keyword evidence="5" id="KW-0998">Cell outer membrane</keyword>
<gene>
    <name evidence="7" type="ORF">FPB0191_02052</name>
</gene>
<dbReference type="STRING" id="1267021.FPB0191_02052"/>
<evidence type="ECO:0000256" key="2">
    <source>
        <dbReference type="ARBA" id="ARBA00005722"/>
    </source>
</evidence>
<keyword evidence="3 6" id="KW-0732">Signal</keyword>
<dbReference type="KEGG" id="fpp:FPB0191_02052"/>
<proteinExistence type="inferred from homology"/>
<protein>
    <submittedName>
        <fullName evidence="7">Outer membrane protein V</fullName>
    </submittedName>
</protein>
<name>A0A0A7S4U9_FRIPE</name>
<dbReference type="PANTHER" id="PTHR38776">
    <property type="entry name" value="MLTA-INTERACTING PROTEIN-RELATED"/>
    <property type="match status" value="1"/>
</dbReference>
<feature type="chain" id="PRO_5002046734" evidence="6">
    <location>
        <begin position="24"/>
        <end position="248"/>
    </location>
</feature>